<comment type="similarity">
    <text evidence="2">Belongs to the THAP1 family.</text>
</comment>
<dbReference type="SMART" id="SM00980">
    <property type="entry name" value="THAP"/>
    <property type="match status" value="1"/>
</dbReference>
<dbReference type="PANTHER" id="PTHR46600">
    <property type="entry name" value="THAP DOMAIN-CONTAINING"/>
    <property type="match status" value="1"/>
</dbReference>
<dbReference type="GO" id="GO:0043565">
    <property type="term" value="F:sequence-specific DNA binding"/>
    <property type="evidence" value="ECO:0007669"/>
    <property type="project" value="InterPro"/>
</dbReference>
<feature type="coiled-coil region" evidence="13">
    <location>
        <begin position="231"/>
        <end position="283"/>
    </location>
</feature>
<dbReference type="PROSITE" id="PS50950">
    <property type="entry name" value="ZF_THAP"/>
    <property type="match status" value="1"/>
</dbReference>
<keyword evidence="7 13" id="KW-0175">Coiled coil</keyword>
<evidence type="ECO:0000256" key="3">
    <source>
        <dbReference type="ARBA" id="ARBA00022723"/>
    </source>
</evidence>
<evidence type="ECO:0000256" key="9">
    <source>
        <dbReference type="ARBA" id="ARBA00023163"/>
    </source>
</evidence>
<dbReference type="InterPro" id="IPR038441">
    <property type="entry name" value="THAP_Znf_sf"/>
</dbReference>
<keyword evidence="3" id="KW-0479">Metal-binding</keyword>
<evidence type="ECO:0000256" key="1">
    <source>
        <dbReference type="ARBA" id="ARBA00004642"/>
    </source>
</evidence>
<evidence type="ECO:0000256" key="4">
    <source>
        <dbReference type="ARBA" id="ARBA00022771"/>
    </source>
</evidence>
<evidence type="ECO:0000259" key="14">
    <source>
        <dbReference type="PROSITE" id="PS50950"/>
    </source>
</evidence>
<evidence type="ECO:0000256" key="10">
    <source>
        <dbReference type="ARBA" id="ARBA00023242"/>
    </source>
</evidence>
<keyword evidence="5" id="KW-0862">Zinc</keyword>
<dbReference type="EMBL" id="OV170233">
    <property type="protein sequence ID" value="CAH0718361.1"/>
    <property type="molecule type" value="Genomic_DNA"/>
</dbReference>
<dbReference type="InterPro" id="IPR006612">
    <property type="entry name" value="THAP_Znf"/>
</dbReference>
<feature type="non-terminal residue" evidence="15">
    <location>
        <position position="302"/>
    </location>
</feature>
<keyword evidence="8 12" id="KW-0238">DNA-binding</keyword>
<keyword evidence="6" id="KW-0805">Transcription regulation</keyword>
<dbReference type="SUPFAM" id="SSF57716">
    <property type="entry name" value="Glucocorticoid receptor-like (DNA-binding domain)"/>
    <property type="match status" value="1"/>
</dbReference>
<sequence>MVEISQESILPYFKIDNFDDLLTGDTDDKFNVEVLEDEFREKSDSESDFESNKSVNSLSDVNINEDNESLIENPAKNVSKTYINKKLVNVPSCKNDSRKQTKKNKDITFHRFPKCRQLSNKWVTAIKRPNWEPNIWSFVCSMHFSASSIYETKGGLRKLVGGAIPELKLEDEAKEDFMEEKLVLLSSISPQLSNPSTNDRVLLSNNETIETIYITMPEVMNDNTVATSIDNEQRERRLKRQITNLQEIAKRRRLRCNALYVQRNRMKKKIASLTKMLADYRQKDLITQKRKSNSSLVKKTNI</sequence>
<keyword evidence="11" id="KW-0131">Cell cycle</keyword>
<dbReference type="PANTHER" id="PTHR46600:SF1">
    <property type="entry name" value="THAP DOMAIN-CONTAINING PROTEIN 1"/>
    <property type="match status" value="1"/>
</dbReference>
<keyword evidence="16" id="KW-1185">Reference proteome</keyword>
<evidence type="ECO:0000256" key="12">
    <source>
        <dbReference type="PROSITE-ProRule" id="PRU00309"/>
    </source>
</evidence>
<keyword evidence="9" id="KW-0804">Transcription</keyword>
<keyword evidence="10" id="KW-0539">Nucleus</keyword>
<comment type="subcellular location">
    <subcellularLocation>
        <location evidence="1">Nucleus</location>
        <location evidence="1">Nucleoplasm</location>
    </subcellularLocation>
</comment>
<evidence type="ECO:0000256" key="5">
    <source>
        <dbReference type="ARBA" id="ARBA00022833"/>
    </source>
</evidence>
<reference evidence="15" key="1">
    <citation type="submission" date="2021-12" db="EMBL/GenBank/DDBJ databases">
        <authorList>
            <person name="Martin H S."/>
        </authorList>
    </citation>
    <scope>NUCLEOTIDE SEQUENCE</scope>
</reference>
<proteinExistence type="inferred from homology"/>
<dbReference type="AlphaFoldDB" id="A0A8J9Y889"/>
<evidence type="ECO:0000256" key="7">
    <source>
        <dbReference type="ARBA" id="ARBA00023054"/>
    </source>
</evidence>
<dbReference type="GO" id="GO:0008270">
    <property type="term" value="F:zinc ion binding"/>
    <property type="evidence" value="ECO:0007669"/>
    <property type="project" value="UniProtKB-KW"/>
</dbReference>
<feature type="domain" description="THAP-type" evidence="14">
    <location>
        <begin position="83"/>
        <end position="168"/>
    </location>
</feature>
<evidence type="ECO:0000313" key="16">
    <source>
        <dbReference type="Proteomes" id="UP000838878"/>
    </source>
</evidence>
<name>A0A8J9Y889_9NEOP</name>
<gene>
    <name evidence="15" type="ORF">BINO364_LOCUS4861</name>
</gene>
<dbReference type="GO" id="GO:0005654">
    <property type="term" value="C:nucleoplasm"/>
    <property type="evidence" value="ECO:0007669"/>
    <property type="project" value="UniProtKB-SubCell"/>
</dbReference>
<evidence type="ECO:0000256" key="11">
    <source>
        <dbReference type="ARBA" id="ARBA00023306"/>
    </source>
</evidence>
<evidence type="ECO:0000256" key="8">
    <source>
        <dbReference type="ARBA" id="ARBA00023125"/>
    </source>
</evidence>
<evidence type="ECO:0000256" key="6">
    <source>
        <dbReference type="ARBA" id="ARBA00023015"/>
    </source>
</evidence>
<protein>
    <recommendedName>
        <fullName evidence="14">THAP-type domain-containing protein</fullName>
    </recommendedName>
</protein>
<organism evidence="15 16">
    <name type="scientific">Brenthis ino</name>
    <name type="common">lesser marbled fritillary</name>
    <dbReference type="NCBI Taxonomy" id="405034"/>
    <lineage>
        <taxon>Eukaryota</taxon>
        <taxon>Metazoa</taxon>
        <taxon>Ecdysozoa</taxon>
        <taxon>Arthropoda</taxon>
        <taxon>Hexapoda</taxon>
        <taxon>Insecta</taxon>
        <taxon>Pterygota</taxon>
        <taxon>Neoptera</taxon>
        <taxon>Endopterygota</taxon>
        <taxon>Lepidoptera</taxon>
        <taxon>Glossata</taxon>
        <taxon>Ditrysia</taxon>
        <taxon>Papilionoidea</taxon>
        <taxon>Nymphalidae</taxon>
        <taxon>Heliconiinae</taxon>
        <taxon>Argynnini</taxon>
        <taxon>Brenthis</taxon>
    </lineage>
</organism>
<dbReference type="Pfam" id="PF05485">
    <property type="entry name" value="THAP"/>
    <property type="match status" value="1"/>
</dbReference>
<dbReference type="SMART" id="SM00692">
    <property type="entry name" value="DM3"/>
    <property type="match status" value="1"/>
</dbReference>
<evidence type="ECO:0000313" key="15">
    <source>
        <dbReference type="EMBL" id="CAH0718361.1"/>
    </source>
</evidence>
<dbReference type="InterPro" id="IPR026516">
    <property type="entry name" value="THAP1/10"/>
</dbReference>
<dbReference type="OrthoDB" id="7312725at2759"/>
<dbReference type="Gene3D" id="6.20.210.20">
    <property type="entry name" value="THAP domain"/>
    <property type="match status" value="1"/>
</dbReference>
<keyword evidence="4 12" id="KW-0863">Zinc-finger</keyword>
<evidence type="ECO:0000256" key="2">
    <source>
        <dbReference type="ARBA" id="ARBA00006177"/>
    </source>
</evidence>
<evidence type="ECO:0000256" key="13">
    <source>
        <dbReference type="SAM" id="Coils"/>
    </source>
</evidence>
<accession>A0A8J9Y889</accession>
<dbReference type="Proteomes" id="UP000838878">
    <property type="component" value="Chromosome 13"/>
</dbReference>